<keyword evidence="6" id="KW-1185">Reference proteome</keyword>
<dbReference type="Gene3D" id="1.10.10.10">
    <property type="entry name" value="Winged helix-like DNA-binding domain superfamily/Winged helix DNA-binding domain"/>
    <property type="match status" value="1"/>
</dbReference>
<dbReference type="GO" id="GO:0003677">
    <property type="term" value="F:DNA binding"/>
    <property type="evidence" value="ECO:0007669"/>
    <property type="project" value="UniProtKB-UniRule"/>
</dbReference>
<dbReference type="PIRSF" id="PIRSF006707">
    <property type="entry name" value="MJ1563"/>
    <property type="match status" value="1"/>
</dbReference>
<dbReference type="RefSeq" id="WP_103371758.1">
    <property type="nucleotide sequence ID" value="NZ_CBCRVO010000003.1"/>
</dbReference>
<evidence type="ECO:0000256" key="1">
    <source>
        <dbReference type="ARBA" id="ARBA00023015"/>
    </source>
</evidence>
<evidence type="ECO:0000313" key="6">
    <source>
        <dbReference type="Proteomes" id="UP000242712"/>
    </source>
</evidence>
<dbReference type="GeneID" id="98298159"/>
<comment type="caution">
    <text evidence="5">The sequence shown here is derived from an EMBL/GenBank/DDBJ whole genome shotgun (WGS) entry which is preliminary data.</text>
</comment>
<accession>A0A2K4FBZ8</accession>
<keyword evidence="3 4" id="KW-0804">Transcription</keyword>
<reference evidence="5 6" key="1">
    <citation type="submission" date="2017-08" db="EMBL/GenBank/DDBJ databases">
        <title>Draft genome sequences of 64 type strains of genus Staph aureus.</title>
        <authorList>
            <person name="Cole K."/>
            <person name="Golubchik T."/>
            <person name="Russell J."/>
            <person name="Foster D."/>
            <person name="Llewelyn M."/>
            <person name="Wilson D."/>
            <person name="Crook D."/>
            <person name="Paul J."/>
        </authorList>
    </citation>
    <scope>NUCLEOTIDE SEQUENCE [LARGE SCALE GENOMIC DNA]</scope>
    <source>
        <strain evidence="5 6">DSM 29875</strain>
    </source>
</reference>
<dbReference type="InterPro" id="IPR036388">
    <property type="entry name" value="WH-like_DNA-bd_sf"/>
</dbReference>
<proteinExistence type="inferred from homology"/>
<dbReference type="EMBL" id="PPPX01000011">
    <property type="protein sequence ID" value="POA08793.1"/>
    <property type="molecule type" value="Genomic_DNA"/>
</dbReference>
<gene>
    <name evidence="5" type="ORF">CD039_07325</name>
</gene>
<dbReference type="InterPro" id="IPR036390">
    <property type="entry name" value="WH_DNA-bd_sf"/>
</dbReference>
<name>A0A2K4FBZ8_9STAP</name>
<dbReference type="AlphaFoldDB" id="A0A2K4FBZ8"/>
<comment type="similarity">
    <text evidence="4">Belongs to the GbsR family.</text>
</comment>
<evidence type="ECO:0000256" key="3">
    <source>
        <dbReference type="ARBA" id="ARBA00023163"/>
    </source>
</evidence>
<dbReference type="PANTHER" id="PTHR38465">
    <property type="entry name" value="HTH-TYPE TRANSCRIPTIONAL REGULATOR MJ1563-RELATED"/>
    <property type="match status" value="1"/>
</dbReference>
<sequence length="187" mass="21932">MPRSTNYQQKLAHAKDHVINSIGETMDLYGMNRSVGNLYGTMVFGQQAMTLDEMRTELQMSKPSMSTGVKKLQEFDAVKQQFIRGSRKQHFVAEKDFFTFFANYFSMKWNREIKLNMEAIRKSEDEIETILEANDVDEDTKEQAQIIYDQMEHSKRYYEWLGDLSEALTSGKIFDYFPIPEEKDSDQ</sequence>
<keyword evidence="1 4" id="KW-0805">Transcription regulation</keyword>
<evidence type="ECO:0000256" key="4">
    <source>
        <dbReference type="PIRNR" id="PIRNR006707"/>
    </source>
</evidence>
<dbReference type="Proteomes" id="UP000242712">
    <property type="component" value="Unassembled WGS sequence"/>
</dbReference>
<dbReference type="SUPFAM" id="SSF46785">
    <property type="entry name" value="Winged helix' DNA-binding domain"/>
    <property type="match status" value="1"/>
</dbReference>
<dbReference type="OrthoDB" id="9800374at2"/>
<dbReference type="InterPro" id="IPR052362">
    <property type="entry name" value="HTH-GbsR_regulator"/>
</dbReference>
<dbReference type="PANTHER" id="PTHR38465:SF1">
    <property type="entry name" value="HTH-TYPE TRANSCRIPTIONAL REGULATOR MJ1563-RELATED"/>
    <property type="match status" value="1"/>
</dbReference>
<evidence type="ECO:0000256" key="2">
    <source>
        <dbReference type="ARBA" id="ARBA00023125"/>
    </source>
</evidence>
<dbReference type="NCBIfam" id="NF047500">
    <property type="entry name" value="choline_R_CudC"/>
    <property type="match status" value="1"/>
</dbReference>
<protein>
    <recommendedName>
        <fullName evidence="4">HTH-type transcriptional regulator</fullName>
    </recommendedName>
</protein>
<organism evidence="5 6">
    <name type="scientific">Staphylococcus argensis</name>
    <dbReference type="NCBI Taxonomy" id="1607738"/>
    <lineage>
        <taxon>Bacteria</taxon>
        <taxon>Bacillati</taxon>
        <taxon>Bacillota</taxon>
        <taxon>Bacilli</taxon>
        <taxon>Bacillales</taxon>
        <taxon>Staphylococcaceae</taxon>
        <taxon>Staphylococcus</taxon>
    </lineage>
</organism>
<dbReference type="InterPro" id="IPR026282">
    <property type="entry name" value="MJ1563"/>
</dbReference>
<keyword evidence="2 4" id="KW-0238">DNA-binding</keyword>
<evidence type="ECO:0000313" key="5">
    <source>
        <dbReference type="EMBL" id="POA08793.1"/>
    </source>
</evidence>